<gene>
    <name evidence="2" type="ORF">LWI29_038248</name>
</gene>
<organism evidence="2 3">
    <name type="scientific">Acer saccharum</name>
    <name type="common">Sugar maple</name>
    <dbReference type="NCBI Taxonomy" id="4024"/>
    <lineage>
        <taxon>Eukaryota</taxon>
        <taxon>Viridiplantae</taxon>
        <taxon>Streptophyta</taxon>
        <taxon>Embryophyta</taxon>
        <taxon>Tracheophyta</taxon>
        <taxon>Spermatophyta</taxon>
        <taxon>Magnoliopsida</taxon>
        <taxon>eudicotyledons</taxon>
        <taxon>Gunneridae</taxon>
        <taxon>Pentapetalae</taxon>
        <taxon>rosids</taxon>
        <taxon>malvids</taxon>
        <taxon>Sapindales</taxon>
        <taxon>Sapindaceae</taxon>
        <taxon>Hippocastanoideae</taxon>
        <taxon>Acereae</taxon>
        <taxon>Acer</taxon>
    </lineage>
</organism>
<dbReference type="PROSITE" id="PS51297">
    <property type="entry name" value="K_BOX"/>
    <property type="match status" value="1"/>
</dbReference>
<dbReference type="Pfam" id="PF01486">
    <property type="entry name" value="K-box"/>
    <property type="match status" value="1"/>
</dbReference>
<sequence length="151" mass="17115">MAAMEASSSSVTKSDCINPLDFSTASNKIVFSSSAVDFLFLCHRLRAARAEQVGKSYAQAGELEKQLNEETQRQQKLSDAKLKAKVEVSQRNQRHYMGEELDSLNLKELQSLEQQQLDSALKHIRTRKNQLMFESISNLKKKVRLNSVNLI</sequence>
<feature type="domain" description="K-box" evidence="1">
    <location>
        <begin position="72"/>
        <end position="151"/>
    </location>
</feature>
<protein>
    <recommendedName>
        <fullName evidence="1">K-box domain-containing protein</fullName>
    </recommendedName>
</protein>
<reference evidence="2" key="2">
    <citation type="submission" date="2023-06" db="EMBL/GenBank/DDBJ databases">
        <authorList>
            <person name="Swenson N.G."/>
            <person name="Wegrzyn J.L."/>
            <person name="Mcevoy S.L."/>
        </authorList>
    </citation>
    <scope>NUCLEOTIDE SEQUENCE</scope>
    <source>
        <strain evidence="2">NS2018</strain>
        <tissue evidence="2">Leaf</tissue>
    </source>
</reference>
<name>A0AA39SAJ7_ACESA</name>
<evidence type="ECO:0000313" key="3">
    <source>
        <dbReference type="Proteomes" id="UP001168877"/>
    </source>
</evidence>
<reference evidence="2" key="1">
    <citation type="journal article" date="2022" name="Plant J.">
        <title>Strategies of tolerance reflected in two North American maple genomes.</title>
        <authorList>
            <person name="McEvoy S.L."/>
            <person name="Sezen U.U."/>
            <person name="Trouern-Trend A."/>
            <person name="McMahon S.M."/>
            <person name="Schaberg P.G."/>
            <person name="Yang J."/>
            <person name="Wegrzyn J.L."/>
            <person name="Swenson N.G."/>
        </authorList>
    </citation>
    <scope>NUCLEOTIDE SEQUENCE</scope>
    <source>
        <strain evidence="2">NS2018</strain>
    </source>
</reference>
<dbReference type="EMBL" id="JAUESC010000382">
    <property type="protein sequence ID" value="KAK0588334.1"/>
    <property type="molecule type" value="Genomic_DNA"/>
</dbReference>
<dbReference type="InterPro" id="IPR002487">
    <property type="entry name" value="TF_Kbox"/>
</dbReference>
<dbReference type="Proteomes" id="UP001168877">
    <property type="component" value="Unassembled WGS sequence"/>
</dbReference>
<evidence type="ECO:0000313" key="2">
    <source>
        <dbReference type="EMBL" id="KAK0588334.1"/>
    </source>
</evidence>
<dbReference type="AlphaFoldDB" id="A0AA39SAJ7"/>
<proteinExistence type="predicted"/>
<keyword evidence="3" id="KW-1185">Reference proteome</keyword>
<dbReference type="GO" id="GO:0005634">
    <property type="term" value="C:nucleus"/>
    <property type="evidence" value="ECO:0007669"/>
    <property type="project" value="InterPro"/>
</dbReference>
<evidence type="ECO:0000259" key="1">
    <source>
        <dbReference type="PROSITE" id="PS51297"/>
    </source>
</evidence>
<comment type="caution">
    <text evidence="2">The sequence shown here is derived from an EMBL/GenBank/DDBJ whole genome shotgun (WGS) entry which is preliminary data.</text>
</comment>
<dbReference type="GO" id="GO:0003700">
    <property type="term" value="F:DNA-binding transcription factor activity"/>
    <property type="evidence" value="ECO:0007669"/>
    <property type="project" value="InterPro"/>
</dbReference>
<accession>A0AA39SAJ7</accession>